<name>A0A916X318_9HYPH</name>
<dbReference type="Proteomes" id="UP000605148">
    <property type="component" value="Unassembled WGS sequence"/>
</dbReference>
<dbReference type="SUPFAM" id="SSF51161">
    <property type="entry name" value="Trimeric LpxA-like enzymes"/>
    <property type="match status" value="1"/>
</dbReference>
<reference evidence="1" key="2">
    <citation type="submission" date="2020-09" db="EMBL/GenBank/DDBJ databases">
        <authorList>
            <person name="Sun Q."/>
            <person name="Zhou Y."/>
        </authorList>
    </citation>
    <scope>NUCLEOTIDE SEQUENCE</scope>
    <source>
        <strain evidence="1">CGMCC 1.12426</strain>
    </source>
</reference>
<reference evidence="1" key="1">
    <citation type="journal article" date="2014" name="Int. J. Syst. Evol. Microbiol.">
        <title>Complete genome sequence of Corynebacterium casei LMG S-19264T (=DSM 44701T), isolated from a smear-ripened cheese.</title>
        <authorList>
            <consortium name="US DOE Joint Genome Institute (JGI-PGF)"/>
            <person name="Walter F."/>
            <person name="Albersmeier A."/>
            <person name="Kalinowski J."/>
            <person name="Ruckert C."/>
        </authorList>
    </citation>
    <scope>NUCLEOTIDE SEQUENCE</scope>
    <source>
        <strain evidence="1">CGMCC 1.12426</strain>
    </source>
</reference>
<dbReference type="InterPro" id="IPR047324">
    <property type="entry name" value="LbH_gamma_CA-like"/>
</dbReference>
<dbReference type="EMBL" id="BMFA01000012">
    <property type="protein sequence ID" value="GGB59579.1"/>
    <property type="molecule type" value="Genomic_DNA"/>
</dbReference>
<sequence length="175" mass="17996">MAVYELDGVGPVLPASGHYWIAPTASVIGRVLILEEVSVWFGAVLRGDREPITIGARSNIQDGAVCHADPGFPLTVGQDCTVGHRAILHGCTIGDNTLIGMGATVLNGARIGSNCIVGANALIAEGKVVPDNSLVVGVPGKVVRTIDEAAAAGITQSAAGYVANWKRYSQALKPV</sequence>
<dbReference type="PANTHER" id="PTHR13061">
    <property type="entry name" value="DYNACTIN SUBUNIT P25"/>
    <property type="match status" value="1"/>
</dbReference>
<keyword evidence="2" id="KW-1185">Reference proteome</keyword>
<dbReference type="CDD" id="cd04645">
    <property type="entry name" value="LbH_gamma_CA_like"/>
    <property type="match status" value="1"/>
</dbReference>
<proteinExistence type="predicted"/>
<dbReference type="InterPro" id="IPR001451">
    <property type="entry name" value="Hexapep"/>
</dbReference>
<evidence type="ECO:0000313" key="1">
    <source>
        <dbReference type="EMBL" id="GGB59579.1"/>
    </source>
</evidence>
<dbReference type="PANTHER" id="PTHR13061:SF29">
    <property type="entry name" value="GAMMA CARBONIC ANHYDRASE-LIKE 1, MITOCHONDRIAL-RELATED"/>
    <property type="match status" value="1"/>
</dbReference>
<organism evidence="1 2">
    <name type="scientific">Roseibium aquae</name>
    <dbReference type="NCBI Taxonomy" id="1323746"/>
    <lineage>
        <taxon>Bacteria</taxon>
        <taxon>Pseudomonadati</taxon>
        <taxon>Pseudomonadota</taxon>
        <taxon>Alphaproteobacteria</taxon>
        <taxon>Hyphomicrobiales</taxon>
        <taxon>Stappiaceae</taxon>
        <taxon>Roseibium</taxon>
    </lineage>
</organism>
<gene>
    <name evidence="1" type="ORF">GCM10011316_34490</name>
</gene>
<dbReference type="Gene3D" id="2.160.10.10">
    <property type="entry name" value="Hexapeptide repeat proteins"/>
    <property type="match status" value="1"/>
</dbReference>
<dbReference type="OrthoDB" id="9803036at2"/>
<comment type="caution">
    <text evidence="1">The sequence shown here is derived from an EMBL/GenBank/DDBJ whole genome shotgun (WGS) entry which is preliminary data.</text>
</comment>
<dbReference type="RefSeq" id="WP_150496900.1">
    <property type="nucleotide sequence ID" value="NZ_BMFA01000012.1"/>
</dbReference>
<dbReference type="Pfam" id="PF00132">
    <property type="entry name" value="Hexapep"/>
    <property type="match status" value="1"/>
</dbReference>
<protein>
    <submittedName>
        <fullName evidence="1">Gamma carbonic anhydrase family protein</fullName>
    </submittedName>
</protein>
<dbReference type="AlphaFoldDB" id="A0A916X318"/>
<dbReference type="InterPro" id="IPR050484">
    <property type="entry name" value="Transf_Hexapept/Carb_Anhydrase"/>
</dbReference>
<accession>A0A916X318</accession>
<evidence type="ECO:0000313" key="2">
    <source>
        <dbReference type="Proteomes" id="UP000605148"/>
    </source>
</evidence>
<dbReference type="InterPro" id="IPR011004">
    <property type="entry name" value="Trimer_LpxA-like_sf"/>
</dbReference>